<keyword evidence="2 6" id="KW-0349">Heme</keyword>
<sequence length="506" mass="52615">MHSPAWNTYAMAILGTLLVAFGLSVLGDMLFESPELDEPGYVIATAEESSGGDTAAEPAGPEPLPVRLANADTDAGQRTAKQCVACHNFQKGEGNKIGPLLWDVVGRPVASEEGFSYTDAMKEFAKTEGEWTFEHLDNYLTNPKDVVPGTAMNFAGIKDDQDRANVVAYLHTLSDDPLPLPEPEAAPAERGDEAAASEGEAGGAQTEATPEETPEPAAATGGGTAAPEGEVMEETAQSATEQGASDVPGGDAGQEQAQGEQAQGEQSGQQAAPQPENAQQAPDQAQPASPATPGPSTAQGLASGTTDAQQPPTGNQPAAATAEGAQTAKGGGEQAAETSRHQESRDLDENAAQQQGQAQQQAQNQQPAEGQQQAQAPAGNQEPPSPTVAMIADASPEAGEKVAAQCRACHTFDKGGANRIGPNLWEIVNRQAAAHEGFKYTDAMKKHAQEIGTWTYNHLDTYLADPRGVVPGTKMIFAGVKKDEDRAALLAYLRTLSDNPAPLPGQ</sequence>
<protein>
    <submittedName>
        <fullName evidence="9">Cytochrome c2</fullName>
    </submittedName>
</protein>
<evidence type="ECO:0000256" key="7">
    <source>
        <dbReference type="SAM" id="MobiDB-lite"/>
    </source>
</evidence>
<evidence type="ECO:0000256" key="2">
    <source>
        <dbReference type="ARBA" id="ARBA00022617"/>
    </source>
</evidence>
<dbReference type="STRING" id="1120955.SAMN03080610_01679"/>
<evidence type="ECO:0000256" key="4">
    <source>
        <dbReference type="ARBA" id="ARBA00022982"/>
    </source>
</evidence>
<feature type="domain" description="Cytochrome c" evidence="8">
    <location>
        <begin position="71"/>
        <end position="174"/>
    </location>
</feature>
<keyword evidence="3 6" id="KW-0479">Metal-binding</keyword>
<feature type="domain" description="Cytochrome c" evidence="8">
    <location>
        <begin position="394"/>
        <end position="497"/>
    </location>
</feature>
<evidence type="ECO:0000256" key="1">
    <source>
        <dbReference type="ARBA" id="ARBA00022448"/>
    </source>
</evidence>
<dbReference type="InterPro" id="IPR036909">
    <property type="entry name" value="Cyt_c-like_dom_sf"/>
</dbReference>
<proteinExistence type="predicted"/>
<evidence type="ECO:0000313" key="10">
    <source>
        <dbReference type="Proteomes" id="UP000199347"/>
    </source>
</evidence>
<feature type="compositionally biased region" description="Low complexity" evidence="7">
    <location>
        <begin position="253"/>
        <end position="299"/>
    </location>
</feature>
<dbReference type="GO" id="GO:0009055">
    <property type="term" value="F:electron transfer activity"/>
    <property type="evidence" value="ECO:0007669"/>
    <property type="project" value="InterPro"/>
</dbReference>
<organism evidence="9 10">
    <name type="scientific">Afifella marina DSM 2698</name>
    <dbReference type="NCBI Taxonomy" id="1120955"/>
    <lineage>
        <taxon>Bacteria</taxon>
        <taxon>Pseudomonadati</taxon>
        <taxon>Pseudomonadota</taxon>
        <taxon>Alphaproteobacteria</taxon>
        <taxon>Hyphomicrobiales</taxon>
        <taxon>Afifellaceae</taxon>
        <taxon>Afifella</taxon>
    </lineage>
</organism>
<dbReference type="Proteomes" id="UP000199347">
    <property type="component" value="Unassembled WGS sequence"/>
</dbReference>
<dbReference type="GO" id="GO:0046872">
    <property type="term" value="F:metal ion binding"/>
    <property type="evidence" value="ECO:0007669"/>
    <property type="project" value="UniProtKB-KW"/>
</dbReference>
<dbReference type="InterPro" id="IPR009056">
    <property type="entry name" value="Cyt_c-like_dom"/>
</dbReference>
<name>A0A1G5NCL0_AFIMA</name>
<gene>
    <name evidence="9" type="ORF">SAMN03080610_01679</name>
</gene>
<dbReference type="PANTHER" id="PTHR11961">
    <property type="entry name" value="CYTOCHROME C"/>
    <property type="match status" value="1"/>
</dbReference>
<feature type="compositionally biased region" description="Low complexity" evidence="7">
    <location>
        <begin position="350"/>
        <end position="382"/>
    </location>
</feature>
<feature type="compositionally biased region" description="Low complexity" evidence="7">
    <location>
        <begin position="215"/>
        <end position="229"/>
    </location>
</feature>
<feature type="compositionally biased region" description="Basic and acidic residues" evidence="7">
    <location>
        <begin position="338"/>
        <end position="348"/>
    </location>
</feature>
<dbReference type="PROSITE" id="PS51007">
    <property type="entry name" value="CYTC"/>
    <property type="match status" value="2"/>
</dbReference>
<evidence type="ECO:0000256" key="5">
    <source>
        <dbReference type="ARBA" id="ARBA00023004"/>
    </source>
</evidence>
<reference evidence="9 10" key="1">
    <citation type="submission" date="2016-10" db="EMBL/GenBank/DDBJ databases">
        <authorList>
            <person name="de Groot N.N."/>
        </authorList>
    </citation>
    <scope>NUCLEOTIDE SEQUENCE [LARGE SCALE GENOMIC DNA]</scope>
    <source>
        <strain evidence="9 10">DSM 2698</strain>
    </source>
</reference>
<evidence type="ECO:0000256" key="6">
    <source>
        <dbReference type="PROSITE-ProRule" id="PRU00433"/>
    </source>
</evidence>
<evidence type="ECO:0000313" key="9">
    <source>
        <dbReference type="EMBL" id="SCZ34370.1"/>
    </source>
</evidence>
<feature type="compositionally biased region" description="Low complexity" evidence="7">
    <location>
        <begin position="316"/>
        <end position="328"/>
    </location>
</feature>
<dbReference type="InterPro" id="IPR002327">
    <property type="entry name" value="Cyt_c_1A/1B"/>
</dbReference>
<keyword evidence="4" id="KW-0249">Electron transport</keyword>
<feature type="compositionally biased region" description="Polar residues" evidence="7">
    <location>
        <begin position="300"/>
        <end position="315"/>
    </location>
</feature>
<evidence type="ECO:0000256" key="3">
    <source>
        <dbReference type="ARBA" id="ARBA00022723"/>
    </source>
</evidence>
<dbReference type="OrthoDB" id="9805828at2"/>
<dbReference type="PRINTS" id="PR00604">
    <property type="entry name" value="CYTCHRMECIAB"/>
</dbReference>
<keyword evidence="1" id="KW-0813">Transport</keyword>
<evidence type="ECO:0000259" key="8">
    <source>
        <dbReference type="PROSITE" id="PS51007"/>
    </source>
</evidence>
<accession>A0A1G5NCL0</accession>
<dbReference type="RefSeq" id="WP_092811545.1">
    <property type="nucleotide sequence ID" value="NZ_FMVW01000003.1"/>
</dbReference>
<feature type="compositionally biased region" description="Low complexity" evidence="7">
    <location>
        <begin position="194"/>
        <end position="208"/>
    </location>
</feature>
<dbReference type="AlphaFoldDB" id="A0A1G5NCL0"/>
<dbReference type="Gene3D" id="1.10.760.10">
    <property type="entry name" value="Cytochrome c-like domain"/>
    <property type="match status" value="2"/>
</dbReference>
<dbReference type="SUPFAM" id="SSF46626">
    <property type="entry name" value="Cytochrome c"/>
    <property type="match status" value="2"/>
</dbReference>
<keyword evidence="10" id="KW-1185">Reference proteome</keyword>
<dbReference type="Pfam" id="PF00034">
    <property type="entry name" value="Cytochrom_C"/>
    <property type="match status" value="2"/>
</dbReference>
<dbReference type="GO" id="GO:0020037">
    <property type="term" value="F:heme binding"/>
    <property type="evidence" value="ECO:0007669"/>
    <property type="project" value="InterPro"/>
</dbReference>
<keyword evidence="5 6" id="KW-0408">Iron</keyword>
<feature type="region of interest" description="Disordered" evidence="7">
    <location>
        <begin position="174"/>
        <end position="389"/>
    </location>
</feature>
<dbReference type="EMBL" id="FMVW01000003">
    <property type="protein sequence ID" value="SCZ34370.1"/>
    <property type="molecule type" value="Genomic_DNA"/>
</dbReference>